<keyword evidence="7" id="KW-0325">Glycoprotein</keyword>
<comment type="similarity">
    <text evidence="2">Belongs to the beta type-B retroviral polymerase family. HERV class-II K(HML-2) pol subfamily.</text>
</comment>
<dbReference type="PROSITE" id="PS50878">
    <property type="entry name" value="RT_POL"/>
    <property type="match status" value="1"/>
</dbReference>
<protein>
    <recommendedName>
        <fullName evidence="3">ribonuclease H</fullName>
        <ecNumber evidence="3">3.1.26.4</ecNumber>
    </recommendedName>
</protein>
<dbReference type="GO" id="GO:0050863">
    <property type="term" value="P:regulation of T cell activation"/>
    <property type="evidence" value="ECO:0007669"/>
    <property type="project" value="UniProtKB-ARBA"/>
</dbReference>
<keyword evidence="6" id="KW-1015">Disulfide bond</keyword>
<dbReference type="SUPFAM" id="SSF56672">
    <property type="entry name" value="DNA/RNA polymerases"/>
    <property type="match status" value="1"/>
</dbReference>
<keyword evidence="13" id="KW-1185">Reference proteome</keyword>
<reference evidence="12" key="1">
    <citation type="submission" date="2021-02" db="EMBL/GenBank/DDBJ databases">
        <title>Comparative genomics reveals that relaxation of natural selection precedes convergent phenotypic evolution of cavefish.</title>
        <authorList>
            <person name="Peng Z."/>
        </authorList>
    </citation>
    <scope>NUCLEOTIDE SEQUENCE</scope>
    <source>
        <tissue evidence="12">Muscle</tissue>
    </source>
</reference>
<dbReference type="SMART" id="SM00406">
    <property type="entry name" value="IGv"/>
    <property type="match status" value="1"/>
</dbReference>
<dbReference type="Gene3D" id="3.30.70.270">
    <property type="match status" value="1"/>
</dbReference>
<dbReference type="EC" id="3.1.26.4" evidence="3"/>
<feature type="domain" description="Reverse transcriptase" evidence="11">
    <location>
        <begin position="78"/>
        <end position="257"/>
    </location>
</feature>
<dbReference type="GO" id="GO:1903037">
    <property type="term" value="P:regulation of leukocyte cell-cell adhesion"/>
    <property type="evidence" value="ECO:0007669"/>
    <property type="project" value="UniProtKB-ARBA"/>
</dbReference>
<dbReference type="InterPro" id="IPR043128">
    <property type="entry name" value="Rev_trsase/Diguanyl_cyclase"/>
</dbReference>
<dbReference type="PROSITE" id="PS50835">
    <property type="entry name" value="IG_LIKE"/>
    <property type="match status" value="1"/>
</dbReference>
<evidence type="ECO:0000259" key="10">
    <source>
        <dbReference type="PROSITE" id="PS50835"/>
    </source>
</evidence>
<dbReference type="FunFam" id="2.60.40.10:FF:000142">
    <property type="entry name" value="V-set domain-containing T-cell activation inhibitor 1"/>
    <property type="match status" value="1"/>
</dbReference>
<feature type="domain" description="Ig-like" evidence="10">
    <location>
        <begin position="390"/>
        <end position="509"/>
    </location>
</feature>
<feature type="compositionally biased region" description="Low complexity" evidence="9">
    <location>
        <begin position="319"/>
        <end position="331"/>
    </location>
</feature>
<dbReference type="Proteomes" id="UP001059041">
    <property type="component" value="Unassembled WGS sequence"/>
</dbReference>
<dbReference type="Gene3D" id="2.60.40.10">
    <property type="entry name" value="Immunoglobulins"/>
    <property type="match status" value="1"/>
</dbReference>
<accession>A0A9W7W7I9</accession>
<comment type="caution">
    <text evidence="12">The sequence shown here is derived from an EMBL/GenBank/DDBJ whole genome shotgun (WGS) entry which is preliminary data.</text>
</comment>
<dbReference type="PANTHER" id="PTHR24559">
    <property type="entry name" value="TRANSPOSON TY3-I GAG-POL POLYPROTEIN"/>
    <property type="match status" value="1"/>
</dbReference>
<comment type="subcellular location">
    <subcellularLocation>
        <location evidence="1">Membrane</location>
    </subcellularLocation>
</comment>
<feature type="region of interest" description="Disordered" evidence="9">
    <location>
        <begin position="316"/>
        <end position="343"/>
    </location>
</feature>
<dbReference type="InterPro" id="IPR043502">
    <property type="entry name" value="DNA/RNA_pol_sf"/>
</dbReference>
<evidence type="ECO:0000259" key="11">
    <source>
        <dbReference type="PROSITE" id="PS50878"/>
    </source>
</evidence>
<gene>
    <name evidence="12" type="ORF">IRJ41_011318</name>
</gene>
<dbReference type="SMART" id="SM00409">
    <property type="entry name" value="IG"/>
    <property type="match status" value="1"/>
</dbReference>
<evidence type="ECO:0000313" key="13">
    <source>
        <dbReference type="Proteomes" id="UP001059041"/>
    </source>
</evidence>
<evidence type="ECO:0000256" key="8">
    <source>
        <dbReference type="ARBA" id="ARBA00023319"/>
    </source>
</evidence>
<proteinExistence type="inferred from homology"/>
<dbReference type="InterPro" id="IPR053134">
    <property type="entry name" value="RNA-dir_DNA_polymerase"/>
</dbReference>
<dbReference type="Gene3D" id="3.10.10.10">
    <property type="entry name" value="HIV Type 1 Reverse Transcriptase, subunit A, domain 1"/>
    <property type="match status" value="1"/>
</dbReference>
<dbReference type="SUPFAM" id="SSF48726">
    <property type="entry name" value="Immunoglobulin"/>
    <property type="match status" value="1"/>
</dbReference>
<dbReference type="InterPro" id="IPR000477">
    <property type="entry name" value="RT_dom"/>
</dbReference>
<dbReference type="InterPro" id="IPR013106">
    <property type="entry name" value="Ig_V-set"/>
</dbReference>
<dbReference type="GO" id="GO:0004523">
    <property type="term" value="F:RNA-DNA hybrid ribonuclease activity"/>
    <property type="evidence" value="ECO:0007669"/>
    <property type="project" value="UniProtKB-EC"/>
</dbReference>
<evidence type="ECO:0000256" key="2">
    <source>
        <dbReference type="ARBA" id="ARBA00010879"/>
    </source>
</evidence>
<keyword evidence="5" id="KW-0472">Membrane</keyword>
<dbReference type="InterPro" id="IPR007110">
    <property type="entry name" value="Ig-like_dom"/>
</dbReference>
<dbReference type="PANTHER" id="PTHR24559:SF440">
    <property type="entry name" value="RIBONUCLEASE H"/>
    <property type="match status" value="1"/>
</dbReference>
<evidence type="ECO:0000256" key="3">
    <source>
        <dbReference type="ARBA" id="ARBA00012180"/>
    </source>
</evidence>
<dbReference type="InterPro" id="IPR003599">
    <property type="entry name" value="Ig_sub"/>
</dbReference>
<evidence type="ECO:0000256" key="9">
    <source>
        <dbReference type="SAM" id="MobiDB-lite"/>
    </source>
</evidence>
<dbReference type="Pfam" id="PF00078">
    <property type="entry name" value="RVT_1"/>
    <property type="match status" value="1"/>
</dbReference>
<dbReference type="EMBL" id="JAFHDT010000419">
    <property type="protein sequence ID" value="KAI7789601.1"/>
    <property type="molecule type" value="Genomic_DNA"/>
</dbReference>
<sequence length="519" mass="59509">MEMNSTAVESPEPVRQAIIPHEYRAFQDVFSKRLATELPPHRPWDCAIELLPGAIMPKGHIYPLSILEKKATEEYVTETMQQDFIQPSTSPAASSFVGKKDRGLRPCIDYRTLNAHTKRLAYPLPLVPAVLEQLRHATIFSKLDLRSAYNLIRVKPGDEWKMAFITPTGHYEYKVMPFGLVNSPAIFQNLMNEIFRDLLGKFVIVYINDILIFSRSYKEQIQQVTDILKRLRRHHLYLKLEKCQFHRTTIHFLGYVISHNTVRMDQRKELKMAKADALSRQHYLLPDTSTPSPILSPKVFINPIIWKADEEIAGFRDSALPGGPEEPGVAAEPPPPPPLDPSQQVYRVESILDSRRTDTENRTTFIQDSSVSEVLSDENENFSQQIPAGPESTFTERLIVSGSDQSLSVYVGEDVTLNCSVDSHIPPEHFEEVSWKTDKDEHITVLLYESNKIHPDSSDERYRDRVEFFSDEIHRGNFSLRLKRVRTEDKGLYMCHVFAGRFSDNTTIVLQQPGEFKVI</sequence>
<dbReference type="AlphaFoldDB" id="A0A9W7W7I9"/>
<evidence type="ECO:0000313" key="12">
    <source>
        <dbReference type="EMBL" id="KAI7789601.1"/>
    </source>
</evidence>
<dbReference type="InterPro" id="IPR013783">
    <property type="entry name" value="Ig-like_fold"/>
</dbReference>
<evidence type="ECO:0000256" key="7">
    <source>
        <dbReference type="ARBA" id="ARBA00023180"/>
    </source>
</evidence>
<evidence type="ECO:0000256" key="5">
    <source>
        <dbReference type="ARBA" id="ARBA00023136"/>
    </source>
</evidence>
<evidence type="ECO:0000256" key="1">
    <source>
        <dbReference type="ARBA" id="ARBA00004370"/>
    </source>
</evidence>
<dbReference type="CDD" id="cd01647">
    <property type="entry name" value="RT_LTR"/>
    <property type="match status" value="1"/>
</dbReference>
<evidence type="ECO:0000256" key="6">
    <source>
        <dbReference type="ARBA" id="ARBA00023157"/>
    </source>
</evidence>
<keyword evidence="8" id="KW-0393">Immunoglobulin domain</keyword>
<organism evidence="12 13">
    <name type="scientific">Triplophysa rosa</name>
    <name type="common">Cave loach</name>
    <dbReference type="NCBI Taxonomy" id="992332"/>
    <lineage>
        <taxon>Eukaryota</taxon>
        <taxon>Metazoa</taxon>
        <taxon>Chordata</taxon>
        <taxon>Craniata</taxon>
        <taxon>Vertebrata</taxon>
        <taxon>Euteleostomi</taxon>
        <taxon>Actinopterygii</taxon>
        <taxon>Neopterygii</taxon>
        <taxon>Teleostei</taxon>
        <taxon>Ostariophysi</taxon>
        <taxon>Cypriniformes</taxon>
        <taxon>Nemacheilidae</taxon>
        <taxon>Triplophysa</taxon>
    </lineage>
</organism>
<dbReference type="InterPro" id="IPR036179">
    <property type="entry name" value="Ig-like_dom_sf"/>
</dbReference>
<evidence type="ECO:0000256" key="4">
    <source>
        <dbReference type="ARBA" id="ARBA00022729"/>
    </source>
</evidence>
<name>A0A9W7W7I9_TRIRA</name>
<dbReference type="GO" id="GO:0016020">
    <property type="term" value="C:membrane"/>
    <property type="evidence" value="ECO:0007669"/>
    <property type="project" value="UniProtKB-SubCell"/>
</dbReference>
<keyword evidence="4" id="KW-0732">Signal</keyword>
<dbReference type="Pfam" id="PF07686">
    <property type="entry name" value="V-set"/>
    <property type="match status" value="1"/>
</dbReference>